<organism evidence="1">
    <name type="scientific">Sesamum latifolium</name>
    <dbReference type="NCBI Taxonomy" id="2727402"/>
    <lineage>
        <taxon>Eukaryota</taxon>
        <taxon>Viridiplantae</taxon>
        <taxon>Streptophyta</taxon>
        <taxon>Embryophyta</taxon>
        <taxon>Tracheophyta</taxon>
        <taxon>Spermatophyta</taxon>
        <taxon>Magnoliopsida</taxon>
        <taxon>eudicotyledons</taxon>
        <taxon>Gunneridae</taxon>
        <taxon>Pentapetalae</taxon>
        <taxon>asterids</taxon>
        <taxon>lamiids</taxon>
        <taxon>Lamiales</taxon>
        <taxon>Pedaliaceae</taxon>
        <taxon>Sesamum</taxon>
    </lineage>
</organism>
<protein>
    <submittedName>
        <fullName evidence="1">Uncharacterized protein</fullName>
    </submittedName>
</protein>
<reference evidence="1" key="2">
    <citation type="journal article" date="2024" name="Plant">
        <title>Genomic evolution and insights into agronomic trait innovations of Sesamum species.</title>
        <authorList>
            <person name="Miao H."/>
            <person name="Wang L."/>
            <person name="Qu L."/>
            <person name="Liu H."/>
            <person name="Sun Y."/>
            <person name="Le M."/>
            <person name="Wang Q."/>
            <person name="Wei S."/>
            <person name="Zheng Y."/>
            <person name="Lin W."/>
            <person name="Duan Y."/>
            <person name="Cao H."/>
            <person name="Xiong S."/>
            <person name="Wang X."/>
            <person name="Wei L."/>
            <person name="Li C."/>
            <person name="Ma Q."/>
            <person name="Ju M."/>
            <person name="Zhao R."/>
            <person name="Li G."/>
            <person name="Mu C."/>
            <person name="Tian Q."/>
            <person name="Mei H."/>
            <person name="Zhang T."/>
            <person name="Gao T."/>
            <person name="Zhang H."/>
        </authorList>
    </citation>
    <scope>NUCLEOTIDE SEQUENCE</scope>
    <source>
        <strain evidence="1">KEN1</strain>
    </source>
</reference>
<accession>A0AAW2VBX9</accession>
<dbReference type="PANTHER" id="PTHR33116">
    <property type="entry name" value="REVERSE TRANSCRIPTASE ZINC-BINDING DOMAIN-CONTAINING PROTEIN-RELATED-RELATED"/>
    <property type="match status" value="1"/>
</dbReference>
<gene>
    <name evidence="1" type="ORF">Slati_2877200</name>
</gene>
<name>A0AAW2VBX9_9LAMI</name>
<proteinExistence type="predicted"/>
<sequence>MHRIRTILKKFEQPSGLVINSHKSVVVFSKHVEERLCHELAGILDVSIVPKHEKYLGLPTVAGRSKKELFGVIKERIWHKLNNWSSRKLSQMGRVVLIKSVLQTIPTYVMSCFCLPDSILSEIESVMASFFWNYGEVAKVHWLSCPKLCKTCKEGVMGFQRLRDFKSALLAKQAWRALNPGGIFHSILKQKYFPQSSFVAAELEAAPSYTWNSMWSTQDLLAAGIRWKTGDETSFQMMGQHWLPRSPTFQPVQRPISFSPEAKVA</sequence>
<dbReference type="PANTHER" id="PTHR33116:SF86">
    <property type="entry name" value="REVERSE TRANSCRIPTASE DOMAIN-CONTAINING PROTEIN"/>
    <property type="match status" value="1"/>
</dbReference>
<reference evidence="1" key="1">
    <citation type="submission" date="2020-06" db="EMBL/GenBank/DDBJ databases">
        <authorList>
            <person name="Li T."/>
            <person name="Hu X."/>
            <person name="Zhang T."/>
            <person name="Song X."/>
            <person name="Zhang H."/>
            <person name="Dai N."/>
            <person name="Sheng W."/>
            <person name="Hou X."/>
            <person name="Wei L."/>
        </authorList>
    </citation>
    <scope>NUCLEOTIDE SEQUENCE</scope>
    <source>
        <strain evidence="1">KEN1</strain>
        <tissue evidence="1">Leaf</tissue>
    </source>
</reference>
<evidence type="ECO:0000313" key="1">
    <source>
        <dbReference type="EMBL" id="KAL0427024.1"/>
    </source>
</evidence>
<dbReference type="EMBL" id="JACGWN010000010">
    <property type="protein sequence ID" value="KAL0427024.1"/>
    <property type="molecule type" value="Genomic_DNA"/>
</dbReference>
<comment type="caution">
    <text evidence="1">The sequence shown here is derived from an EMBL/GenBank/DDBJ whole genome shotgun (WGS) entry which is preliminary data.</text>
</comment>
<dbReference type="AlphaFoldDB" id="A0AAW2VBX9"/>